<evidence type="ECO:0000313" key="3">
    <source>
        <dbReference type="EMBL" id="RPF28283.1"/>
    </source>
</evidence>
<name>A0A3N4Z7K0_9MICO</name>
<proteinExistence type="predicted"/>
<dbReference type="SUPFAM" id="SSF81324">
    <property type="entry name" value="Voltage-gated potassium channels"/>
    <property type="match status" value="1"/>
</dbReference>
<keyword evidence="1" id="KW-1133">Transmembrane helix</keyword>
<dbReference type="AlphaFoldDB" id="A0A3N4Z7K0"/>
<dbReference type="Pfam" id="PF07885">
    <property type="entry name" value="Ion_trans_2"/>
    <property type="match status" value="1"/>
</dbReference>
<evidence type="ECO:0000259" key="2">
    <source>
        <dbReference type="Pfam" id="PF07885"/>
    </source>
</evidence>
<dbReference type="EMBL" id="RKRA01000001">
    <property type="protein sequence ID" value="RPF28283.1"/>
    <property type="molecule type" value="Genomic_DNA"/>
</dbReference>
<accession>A0A3N4Z7K0</accession>
<evidence type="ECO:0000313" key="4">
    <source>
        <dbReference type="Proteomes" id="UP000280726"/>
    </source>
</evidence>
<feature type="transmembrane region" description="Helical" evidence="1">
    <location>
        <begin position="102"/>
        <end position="122"/>
    </location>
</feature>
<reference evidence="3 4" key="1">
    <citation type="submission" date="2018-11" db="EMBL/GenBank/DDBJ databases">
        <title>Sequencing the genomes of 1000 actinobacteria strains.</title>
        <authorList>
            <person name="Klenk H.-P."/>
        </authorList>
    </citation>
    <scope>NUCLEOTIDE SEQUENCE [LARGE SCALE GENOMIC DNA]</scope>
    <source>
        <strain evidence="3 4">DSM 14418</strain>
    </source>
</reference>
<gene>
    <name evidence="3" type="ORF">EDD32_2806</name>
</gene>
<keyword evidence="1" id="KW-0812">Transmembrane</keyword>
<keyword evidence="4" id="KW-1185">Reference proteome</keyword>
<organism evidence="3 4">
    <name type="scientific">Georgenia muralis</name>
    <dbReference type="NCBI Taxonomy" id="154117"/>
    <lineage>
        <taxon>Bacteria</taxon>
        <taxon>Bacillati</taxon>
        <taxon>Actinomycetota</taxon>
        <taxon>Actinomycetes</taxon>
        <taxon>Micrococcales</taxon>
        <taxon>Bogoriellaceae</taxon>
        <taxon>Georgenia</taxon>
    </lineage>
</organism>
<dbReference type="RefSeq" id="WP_211338831.1">
    <property type="nucleotide sequence ID" value="NZ_RKRA01000001.1"/>
</dbReference>
<dbReference type="Proteomes" id="UP000280726">
    <property type="component" value="Unassembled WGS sequence"/>
</dbReference>
<dbReference type="InterPro" id="IPR013099">
    <property type="entry name" value="K_chnl_dom"/>
</dbReference>
<feature type="domain" description="Potassium channel" evidence="2">
    <location>
        <begin position="82"/>
        <end position="150"/>
    </location>
</feature>
<feature type="transmembrane region" description="Helical" evidence="1">
    <location>
        <begin position="134"/>
        <end position="157"/>
    </location>
</feature>
<feature type="transmembrane region" description="Helical" evidence="1">
    <location>
        <begin position="59"/>
        <end position="81"/>
    </location>
</feature>
<evidence type="ECO:0000256" key="1">
    <source>
        <dbReference type="SAM" id="Phobius"/>
    </source>
</evidence>
<dbReference type="Gene3D" id="1.10.287.70">
    <property type="match status" value="1"/>
</dbReference>
<sequence length="293" mass="31665">MNVLTQILGGALVATALWDLFHTLAHPSGQGAVSSRVLALVWRLSKRLGRSARRLAGPAGVVMVIGTWGLLVIVGAALVYLPHLPESFSYATGLDPLSRNMLVDALYLSLVTVATLGFGDIVPTAPWLRLLIPLQALIGFTLLTGAVTWVLQIYPALSRRRVLSLRLATLAKTRTAERLDQLSESTAARVLENLAAGLTEVRVDLTQYTETYYFREVTPEGALARTIGYAAELAEAGQRSSQEDVRMAADVLQHTLEGLAQVLDAQFLHTGRETTDILNAYAADHGDTPRGRA</sequence>
<keyword evidence="1" id="KW-0472">Membrane</keyword>
<comment type="caution">
    <text evidence="3">The sequence shown here is derived from an EMBL/GenBank/DDBJ whole genome shotgun (WGS) entry which is preliminary data.</text>
</comment>
<protein>
    <submittedName>
        <fullName evidence="3">Ion channel</fullName>
    </submittedName>
</protein>